<feature type="compositionally biased region" description="Basic residues" evidence="1">
    <location>
        <begin position="17"/>
        <end position="27"/>
    </location>
</feature>
<accession>A0A168F848</accession>
<evidence type="ECO:0000313" key="3">
    <source>
        <dbReference type="EMBL" id="KZZ99583.1"/>
    </source>
</evidence>
<protein>
    <submittedName>
        <fullName evidence="3">D111/G-patch protein</fullName>
    </submittedName>
</protein>
<feature type="region of interest" description="Disordered" evidence="1">
    <location>
        <begin position="1"/>
        <end position="27"/>
    </location>
</feature>
<gene>
    <name evidence="3" type="ORF">AAL_02155</name>
</gene>
<dbReference type="PROSITE" id="PS50174">
    <property type="entry name" value="G_PATCH"/>
    <property type="match status" value="1"/>
</dbReference>
<reference evidence="3 4" key="1">
    <citation type="journal article" date="2016" name="Genome Biol. Evol.">
        <title>Divergent and convergent evolution of fungal pathogenicity.</title>
        <authorList>
            <person name="Shang Y."/>
            <person name="Xiao G."/>
            <person name="Zheng P."/>
            <person name="Cen K."/>
            <person name="Zhan S."/>
            <person name="Wang C."/>
        </authorList>
    </citation>
    <scope>NUCLEOTIDE SEQUENCE [LARGE SCALE GENOMIC DNA]</scope>
    <source>
        <strain evidence="3 4">RCEF 2490</strain>
    </source>
</reference>
<dbReference type="InterPro" id="IPR000467">
    <property type="entry name" value="G_patch_dom"/>
</dbReference>
<feature type="region of interest" description="Disordered" evidence="1">
    <location>
        <begin position="157"/>
        <end position="199"/>
    </location>
</feature>
<dbReference type="OrthoDB" id="20282at2759"/>
<dbReference type="PANTHER" id="PTHR20923">
    <property type="entry name" value="BAT4 PROTEIN-RELATED"/>
    <property type="match status" value="1"/>
</dbReference>
<sequence>MRRLREEDDENDDTPLHHRKPFGTGLKRKRVEFVRASEPSNETAAARGESAGSRISDIYASIVLSSTPAAMAARSDPTPACCKVCAVPITTSVAAHEASLAHQVKLPHAHPPSALDRSRMGLRALESQGWDPDARRGLGREGGGVRYPLKTVAKDDTLGVGASMPPAPTAAATARDAPSEPPPRTLTNKEIKEARARQRRKAERLQAEIYGRLDVEGYLHRKMDI</sequence>
<organism evidence="3 4">
    <name type="scientific">Moelleriella libera RCEF 2490</name>
    <dbReference type="NCBI Taxonomy" id="1081109"/>
    <lineage>
        <taxon>Eukaryota</taxon>
        <taxon>Fungi</taxon>
        <taxon>Dikarya</taxon>
        <taxon>Ascomycota</taxon>
        <taxon>Pezizomycotina</taxon>
        <taxon>Sordariomycetes</taxon>
        <taxon>Hypocreomycetidae</taxon>
        <taxon>Hypocreales</taxon>
        <taxon>Clavicipitaceae</taxon>
        <taxon>Moelleriella</taxon>
    </lineage>
</organism>
<proteinExistence type="predicted"/>
<feature type="compositionally biased region" description="Basic and acidic residues" evidence="1">
    <location>
        <begin position="187"/>
        <end position="196"/>
    </location>
</feature>
<dbReference type="Proteomes" id="UP000078544">
    <property type="component" value="Unassembled WGS sequence"/>
</dbReference>
<dbReference type="EMBL" id="AZGY01000003">
    <property type="protein sequence ID" value="KZZ99583.1"/>
    <property type="molecule type" value="Genomic_DNA"/>
</dbReference>
<dbReference type="AlphaFoldDB" id="A0A168F848"/>
<feature type="domain" description="G-patch" evidence="2">
    <location>
        <begin position="117"/>
        <end position="165"/>
    </location>
</feature>
<comment type="caution">
    <text evidence="3">The sequence shown here is derived from an EMBL/GenBank/DDBJ whole genome shotgun (WGS) entry which is preliminary data.</text>
</comment>
<dbReference type="GO" id="GO:0003676">
    <property type="term" value="F:nucleic acid binding"/>
    <property type="evidence" value="ECO:0007669"/>
    <property type="project" value="InterPro"/>
</dbReference>
<evidence type="ECO:0000259" key="2">
    <source>
        <dbReference type="PROSITE" id="PS50174"/>
    </source>
</evidence>
<dbReference type="InterPro" id="IPR039146">
    <property type="entry name" value="GPANK1"/>
</dbReference>
<evidence type="ECO:0000313" key="4">
    <source>
        <dbReference type="Proteomes" id="UP000078544"/>
    </source>
</evidence>
<evidence type="ECO:0000256" key="1">
    <source>
        <dbReference type="SAM" id="MobiDB-lite"/>
    </source>
</evidence>
<keyword evidence="4" id="KW-1185">Reference proteome</keyword>
<name>A0A168F848_9HYPO</name>
<dbReference type="STRING" id="1081109.A0A168F848"/>
<dbReference type="PANTHER" id="PTHR20923:SF1">
    <property type="entry name" value="G PATCH DOMAIN AND ANKYRIN REPEAT-CONTAINING PROTEIN 1"/>
    <property type="match status" value="1"/>
</dbReference>
<dbReference type="Pfam" id="PF01585">
    <property type="entry name" value="G-patch"/>
    <property type="match status" value="1"/>
</dbReference>